<comment type="caution">
    <text evidence="3">The sequence shown here is derived from an EMBL/GenBank/DDBJ whole genome shotgun (WGS) entry which is preliminary data.</text>
</comment>
<sequence length="307" mass="36560">MAKTEQMLRLKYIEELLRRRKEKGASFQEIENYLKEKFEEKDILDQLKFTERTFLRDKKAILEISGIEISYSRANNAYYISNEELELYEENIFDNLLLVEAYREVKGRENIMLFEKRKARGLQHLHGLIHAIVNKKVICFTYQKFWTDEKFERIVEPYALKEFEHRWYLLAKDHQSKGDKTFMKTFGLDRISDLEVKNKTFKRETYEPQKAFENSFGIIAPNGEEPQEIVLSFDWHQGNYIKALPLHPSQKIVSETNDELVISVFLVPTYDFEREILSYGDRVRIVEPKSFKAKIKSEVKSMLKNLS</sequence>
<dbReference type="Pfam" id="PF25583">
    <property type="entry name" value="WCX"/>
    <property type="match status" value="1"/>
</dbReference>
<accession>A0AAP6HE19</accession>
<dbReference type="InterPro" id="IPR051534">
    <property type="entry name" value="CBASS_pafABC_assoc_protein"/>
</dbReference>
<feature type="domain" description="WCX" evidence="2">
    <location>
        <begin position="225"/>
        <end position="303"/>
    </location>
</feature>
<dbReference type="InterPro" id="IPR057727">
    <property type="entry name" value="WCX_dom"/>
</dbReference>
<evidence type="ECO:0000313" key="4">
    <source>
        <dbReference type="Proteomes" id="UP001284033"/>
    </source>
</evidence>
<evidence type="ECO:0000313" key="3">
    <source>
        <dbReference type="EMBL" id="MDY3512106.1"/>
    </source>
</evidence>
<dbReference type="RefSeq" id="WP_154468593.1">
    <property type="nucleotide sequence ID" value="NZ_CP121210.1"/>
</dbReference>
<dbReference type="PANTHER" id="PTHR34580:SF9">
    <property type="entry name" value="SLL5097 PROTEIN"/>
    <property type="match status" value="1"/>
</dbReference>
<organism evidence="3 4">
    <name type="scientific">Riemerella anatipestifer</name>
    <name type="common">Moraxella anatipestifer</name>
    <dbReference type="NCBI Taxonomy" id="34085"/>
    <lineage>
        <taxon>Bacteria</taxon>
        <taxon>Pseudomonadati</taxon>
        <taxon>Bacteroidota</taxon>
        <taxon>Flavobacteriia</taxon>
        <taxon>Flavobacteriales</taxon>
        <taxon>Weeksellaceae</taxon>
        <taxon>Riemerella</taxon>
    </lineage>
</organism>
<dbReference type="PROSITE" id="PS52050">
    <property type="entry name" value="WYL"/>
    <property type="match status" value="1"/>
</dbReference>
<dbReference type="Proteomes" id="UP001284033">
    <property type="component" value="Unassembled WGS sequence"/>
</dbReference>
<dbReference type="EMBL" id="JAQZHK010000002">
    <property type="protein sequence ID" value="MDY3512106.1"/>
    <property type="molecule type" value="Genomic_DNA"/>
</dbReference>
<feature type="domain" description="WYL" evidence="1">
    <location>
        <begin position="124"/>
        <end position="196"/>
    </location>
</feature>
<dbReference type="InterPro" id="IPR026881">
    <property type="entry name" value="WYL_dom"/>
</dbReference>
<dbReference type="PANTHER" id="PTHR34580">
    <property type="match status" value="1"/>
</dbReference>
<dbReference type="AlphaFoldDB" id="A0AAP6HE19"/>
<protein>
    <submittedName>
        <fullName evidence="3">WYL domain-containing protein</fullName>
    </submittedName>
</protein>
<name>A0AAP6HE19_RIEAN</name>
<evidence type="ECO:0000259" key="2">
    <source>
        <dbReference type="Pfam" id="PF25583"/>
    </source>
</evidence>
<evidence type="ECO:0000259" key="1">
    <source>
        <dbReference type="Pfam" id="PF13280"/>
    </source>
</evidence>
<proteinExistence type="predicted"/>
<gene>
    <name evidence="3" type="ORF">PG303_02610</name>
</gene>
<dbReference type="Pfam" id="PF13280">
    <property type="entry name" value="WYL"/>
    <property type="match status" value="1"/>
</dbReference>
<reference evidence="3" key="1">
    <citation type="submission" date="2023-01" db="EMBL/GenBank/DDBJ databases">
        <title>Genome-based studies on antimicrobial resistance profiles of Riemerella anatipestifer in China, 1994 to 2021.</title>
        <authorList>
            <person name="Yang Z."/>
            <person name="Zhu D."/>
        </authorList>
    </citation>
    <scope>NUCLEOTIDE SEQUENCE</scope>
    <source>
        <strain evidence="3">RCAD1218</strain>
    </source>
</reference>